<protein>
    <submittedName>
        <fullName evidence="2">Uncharacterized protein</fullName>
    </submittedName>
</protein>
<dbReference type="EMBL" id="AJIL01000024">
    <property type="protein sequence ID" value="KNF02267.1"/>
    <property type="molecule type" value="Genomic_DNA"/>
</dbReference>
<evidence type="ECO:0000313" key="2">
    <source>
        <dbReference type="EMBL" id="KNF02267.1"/>
    </source>
</evidence>
<dbReference type="AlphaFoldDB" id="A0A0L0VST0"/>
<proteinExistence type="predicted"/>
<organism evidence="2 3">
    <name type="scientific">Puccinia striiformis f. sp. tritici PST-78</name>
    <dbReference type="NCBI Taxonomy" id="1165861"/>
    <lineage>
        <taxon>Eukaryota</taxon>
        <taxon>Fungi</taxon>
        <taxon>Dikarya</taxon>
        <taxon>Basidiomycota</taxon>
        <taxon>Pucciniomycotina</taxon>
        <taxon>Pucciniomycetes</taxon>
        <taxon>Pucciniales</taxon>
        <taxon>Pucciniaceae</taxon>
        <taxon>Puccinia</taxon>
    </lineage>
</organism>
<gene>
    <name evidence="2" type="ORF">PSTG_04476</name>
</gene>
<reference evidence="3" key="1">
    <citation type="submission" date="2014-03" db="EMBL/GenBank/DDBJ databases">
        <title>The Genome Sequence of Puccinia striiformis f. sp. tritici PST-78.</title>
        <authorList>
            <consortium name="The Broad Institute Genome Sequencing Platform"/>
            <person name="Cuomo C."/>
            <person name="Hulbert S."/>
            <person name="Chen X."/>
            <person name="Walker B."/>
            <person name="Young S.K."/>
            <person name="Zeng Q."/>
            <person name="Gargeya S."/>
            <person name="Fitzgerald M."/>
            <person name="Haas B."/>
            <person name="Abouelleil A."/>
            <person name="Alvarado L."/>
            <person name="Arachchi H.M."/>
            <person name="Berlin A.M."/>
            <person name="Chapman S.B."/>
            <person name="Goldberg J."/>
            <person name="Griggs A."/>
            <person name="Gujja S."/>
            <person name="Hansen M."/>
            <person name="Howarth C."/>
            <person name="Imamovic A."/>
            <person name="Larimer J."/>
            <person name="McCowan C."/>
            <person name="Montmayeur A."/>
            <person name="Murphy C."/>
            <person name="Neiman D."/>
            <person name="Pearson M."/>
            <person name="Priest M."/>
            <person name="Roberts A."/>
            <person name="Saif S."/>
            <person name="Shea T."/>
            <person name="Sisk P."/>
            <person name="Sykes S."/>
            <person name="Wortman J."/>
            <person name="Nusbaum C."/>
            <person name="Birren B."/>
        </authorList>
    </citation>
    <scope>NUCLEOTIDE SEQUENCE [LARGE SCALE GENOMIC DNA]</scope>
    <source>
        <strain evidence="3">race PST-78</strain>
    </source>
</reference>
<sequence>MFHTGSNTQEPQHQTPPDVLVFEVGHTSNGVLISSGVFLFEDVPTFKSGRATCDFTCSSGMNSIGELSSVGGLTPNVQLDPNHNELARKRKEHESIPKAVSHLVLARKKTKGLEDNAKNVLHVDHPGEPPKSTQSNQSNEREAAEDRKNIRFLIVETLLHQSDAKIQFGNYPFFKEIVDPRRHEP</sequence>
<comment type="caution">
    <text evidence="2">The sequence shown here is derived from an EMBL/GenBank/DDBJ whole genome shotgun (WGS) entry which is preliminary data.</text>
</comment>
<keyword evidence="3" id="KW-1185">Reference proteome</keyword>
<accession>A0A0L0VST0</accession>
<name>A0A0L0VST0_9BASI</name>
<dbReference type="Proteomes" id="UP000054564">
    <property type="component" value="Unassembled WGS sequence"/>
</dbReference>
<evidence type="ECO:0000256" key="1">
    <source>
        <dbReference type="SAM" id="MobiDB-lite"/>
    </source>
</evidence>
<feature type="region of interest" description="Disordered" evidence="1">
    <location>
        <begin position="115"/>
        <end position="145"/>
    </location>
</feature>
<evidence type="ECO:0000313" key="3">
    <source>
        <dbReference type="Proteomes" id="UP000054564"/>
    </source>
</evidence>
<feature type="compositionally biased region" description="Basic and acidic residues" evidence="1">
    <location>
        <begin position="115"/>
        <end position="128"/>
    </location>
</feature>